<protein>
    <submittedName>
        <fullName evidence="1">Uncharacterized protein</fullName>
    </submittedName>
</protein>
<evidence type="ECO:0000313" key="1">
    <source>
        <dbReference type="EMBL" id="CUM92474.1"/>
    </source>
</evidence>
<evidence type="ECO:0000313" key="3">
    <source>
        <dbReference type="Proteomes" id="UP000095553"/>
    </source>
</evidence>
<organism evidence="1 3">
    <name type="scientific">Anaerostipes hadrus</name>
    <dbReference type="NCBI Taxonomy" id="649756"/>
    <lineage>
        <taxon>Bacteria</taxon>
        <taxon>Bacillati</taxon>
        <taxon>Bacillota</taxon>
        <taxon>Clostridia</taxon>
        <taxon>Lachnospirales</taxon>
        <taxon>Lachnospiraceae</taxon>
        <taxon>Anaerostipes</taxon>
    </lineage>
</organism>
<keyword evidence="4" id="KW-1185">Reference proteome</keyword>
<evidence type="ECO:0000313" key="4">
    <source>
        <dbReference type="Proteomes" id="UP001644750"/>
    </source>
</evidence>
<gene>
    <name evidence="1" type="ORF">ERS852571_01414</name>
    <name evidence="2" type="ORF">G5A72_12060</name>
</gene>
<reference evidence="1 3" key="1">
    <citation type="submission" date="2015-09" db="EMBL/GenBank/DDBJ databases">
        <authorList>
            <consortium name="Pathogen Informatics"/>
        </authorList>
    </citation>
    <scope>NUCLEOTIDE SEQUENCE [LARGE SCALE GENOMIC DNA]</scope>
    <source>
        <strain evidence="1 3">2789STDY5834959</strain>
    </source>
</reference>
<reference evidence="2" key="3">
    <citation type="submission" date="2020-02" db="EMBL/GenBank/DDBJ databases">
        <authorList>
            <person name="Littmann E."/>
            <person name="Sorbara M."/>
        </authorList>
    </citation>
    <scope>NUCLEOTIDE SEQUENCE</scope>
    <source>
        <strain evidence="2">MSK.14.57</strain>
    </source>
</reference>
<accession>A0A173SP53</accession>
<dbReference type="Proteomes" id="UP000095553">
    <property type="component" value="Unassembled WGS sequence"/>
</dbReference>
<dbReference type="Proteomes" id="UP001644750">
    <property type="component" value="Unassembled WGS sequence"/>
</dbReference>
<sequence length="264" mass="30637">MKVNVKEVDIFKKMGNDDGDREGRSQQMTHQANLILQKANDEKRDYLVRALTKSVETNTKIRGLLQTSLSETDLSYSIQMEDAYTMAVQMVNDLRRVIQIGDGIIVKNGEAKRYGRIIEPLDVPVEIHYINGLFKIQIPTLPSRGIKKDSDLKAIEDAVHNAIERFFEYNVEIAAQARKFAGKKYVVHEQYVLPVSETIDIDRIDFSNIIDMLSIEFCYGYDDSDYLRKHVQTVKNWGTRSYANLYIVLEDEYKEKLEWIERDL</sequence>
<dbReference type="EMBL" id="CYXY01000007">
    <property type="protein sequence ID" value="CUM92474.1"/>
    <property type="molecule type" value="Genomic_DNA"/>
</dbReference>
<evidence type="ECO:0000313" key="2">
    <source>
        <dbReference type="EMBL" id="NSJ80301.1"/>
    </source>
</evidence>
<dbReference type="RefSeq" id="WP_055072769.1">
    <property type="nucleotide sequence ID" value="NZ_CACRSX010000018.1"/>
</dbReference>
<name>A0A173SP53_ANAHA</name>
<dbReference type="AlphaFoldDB" id="A0A173SP53"/>
<reference evidence="2 4" key="2">
    <citation type="journal article" date="2020" name="Cell Host Microbe">
        <title>Functional and Genomic Variation between Human-Derived Isolates of Lachnospiraceae Reveals Inter- and Intra-Species Diversity.</title>
        <authorList>
            <person name="Sorbara M.T."/>
            <person name="Littmann E.R."/>
            <person name="Fontana E."/>
            <person name="Moody T.U."/>
            <person name="Kohout C.E."/>
            <person name="Gjonbalaj M."/>
            <person name="Eaton V."/>
            <person name="Seok R."/>
            <person name="Leiner I.M."/>
            <person name="Pamer E.G."/>
        </authorList>
    </citation>
    <scope>NUCLEOTIDE SEQUENCE [LARGE SCALE GENOMIC DNA]</scope>
    <source>
        <strain evidence="2 4">MSK.14.57</strain>
    </source>
</reference>
<proteinExistence type="predicted"/>
<dbReference type="EMBL" id="JAAITB010000028">
    <property type="protein sequence ID" value="NSJ80301.1"/>
    <property type="molecule type" value="Genomic_DNA"/>
</dbReference>